<dbReference type="InterPro" id="IPR007110">
    <property type="entry name" value="Ig-like_dom"/>
</dbReference>
<comment type="caution">
    <text evidence="3">The sequence shown here is derived from an EMBL/GenBank/DDBJ whole genome shotgun (WGS) entry which is preliminary data.</text>
</comment>
<evidence type="ECO:0000313" key="3">
    <source>
        <dbReference type="EMBL" id="KAK4298259.1"/>
    </source>
</evidence>
<feature type="region of interest" description="Disordered" evidence="1">
    <location>
        <begin position="85"/>
        <end position="124"/>
    </location>
</feature>
<dbReference type="InterPro" id="IPR013783">
    <property type="entry name" value="Ig-like_fold"/>
</dbReference>
<dbReference type="EMBL" id="JAWZYT010003465">
    <property type="protein sequence ID" value="KAK4298259.1"/>
    <property type="molecule type" value="Genomic_DNA"/>
</dbReference>
<accession>A0AAE1NZG5</accession>
<name>A0AAE1NZG5_9EUCA</name>
<feature type="region of interest" description="Disordered" evidence="1">
    <location>
        <begin position="171"/>
        <end position="202"/>
    </location>
</feature>
<evidence type="ECO:0000313" key="4">
    <source>
        <dbReference type="Proteomes" id="UP001292094"/>
    </source>
</evidence>
<feature type="compositionally biased region" description="Polar residues" evidence="1">
    <location>
        <begin position="101"/>
        <end position="117"/>
    </location>
</feature>
<dbReference type="AlphaFoldDB" id="A0AAE1NZG5"/>
<proteinExistence type="predicted"/>
<dbReference type="Proteomes" id="UP001292094">
    <property type="component" value="Unassembled WGS sequence"/>
</dbReference>
<dbReference type="PROSITE" id="PS50835">
    <property type="entry name" value="IG_LIKE"/>
    <property type="match status" value="1"/>
</dbReference>
<feature type="domain" description="Ig-like" evidence="2">
    <location>
        <begin position="9"/>
        <end position="83"/>
    </location>
</feature>
<feature type="compositionally biased region" description="Basic residues" evidence="1">
    <location>
        <begin position="177"/>
        <end position="189"/>
    </location>
</feature>
<gene>
    <name evidence="3" type="ORF">Pmani_029381</name>
</gene>
<dbReference type="SUPFAM" id="SSF48726">
    <property type="entry name" value="Immunoglobulin"/>
    <property type="match status" value="1"/>
</dbReference>
<evidence type="ECO:0000256" key="1">
    <source>
        <dbReference type="SAM" id="MobiDB-lite"/>
    </source>
</evidence>
<organism evidence="3 4">
    <name type="scientific">Petrolisthes manimaculis</name>
    <dbReference type="NCBI Taxonomy" id="1843537"/>
    <lineage>
        <taxon>Eukaryota</taxon>
        <taxon>Metazoa</taxon>
        <taxon>Ecdysozoa</taxon>
        <taxon>Arthropoda</taxon>
        <taxon>Crustacea</taxon>
        <taxon>Multicrustacea</taxon>
        <taxon>Malacostraca</taxon>
        <taxon>Eumalacostraca</taxon>
        <taxon>Eucarida</taxon>
        <taxon>Decapoda</taxon>
        <taxon>Pleocyemata</taxon>
        <taxon>Anomura</taxon>
        <taxon>Galatheoidea</taxon>
        <taxon>Porcellanidae</taxon>
        <taxon>Petrolisthes</taxon>
    </lineage>
</organism>
<protein>
    <recommendedName>
        <fullName evidence="2">Ig-like domain-containing protein</fullName>
    </recommendedName>
</protein>
<dbReference type="Pfam" id="PF13927">
    <property type="entry name" value="Ig_3"/>
    <property type="match status" value="1"/>
</dbReference>
<dbReference type="Gene3D" id="2.60.40.10">
    <property type="entry name" value="Immunoglobulins"/>
    <property type="match status" value="1"/>
</dbReference>
<evidence type="ECO:0000259" key="2">
    <source>
        <dbReference type="PROSITE" id="PS50835"/>
    </source>
</evidence>
<keyword evidence="4" id="KW-1185">Reference proteome</keyword>
<sequence length="233" mass="26677">MTWVPQQLEGAYVGQEDLTMECHTEAFPNSINYWTNPNGDMVVTGERFESVLAQSSYKVYMRLRISAVGREDFGTFRCVAKNSLEIEPPQSPRGPEDMNRSTHIQHQGHGSQVTVTPANEGKQAQAKLERRKYYHYWKPKGRNEFAELDNNSKTKGYNTHDWMTRLTEGNQTTTTSTHHHHHHHHHQQQQHHSPVHGGGASRHTLMAPNVMLTKLPQVLLQLLPAAYICFFCP</sequence>
<dbReference type="InterPro" id="IPR036179">
    <property type="entry name" value="Ig-like_dom_sf"/>
</dbReference>
<reference evidence="3" key="1">
    <citation type="submission" date="2023-11" db="EMBL/GenBank/DDBJ databases">
        <title>Genome assemblies of two species of porcelain crab, Petrolisthes cinctipes and Petrolisthes manimaculis (Anomura: Porcellanidae).</title>
        <authorList>
            <person name="Angst P."/>
        </authorList>
    </citation>
    <scope>NUCLEOTIDE SEQUENCE</scope>
    <source>
        <strain evidence="3">PB745_02</strain>
        <tissue evidence="3">Gill</tissue>
    </source>
</reference>